<dbReference type="KEGG" id="ccp:CHC_T00001347001"/>
<dbReference type="RefSeq" id="XP_005711771.1">
    <property type="nucleotide sequence ID" value="XM_005711714.1"/>
</dbReference>
<dbReference type="GeneID" id="17319480"/>
<dbReference type="Proteomes" id="UP000012073">
    <property type="component" value="Unassembled WGS sequence"/>
</dbReference>
<protein>
    <submittedName>
        <fullName evidence="1">Uncharacterized protein</fullName>
    </submittedName>
</protein>
<name>R7Q440_CHOCR</name>
<evidence type="ECO:0000313" key="1">
    <source>
        <dbReference type="EMBL" id="CDF32106.1"/>
    </source>
</evidence>
<dbReference type="EMBL" id="HG001459">
    <property type="protein sequence ID" value="CDF32106.1"/>
    <property type="molecule type" value="Genomic_DNA"/>
</dbReference>
<organism evidence="1 2">
    <name type="scientific">Chondrus crispus</name>
    <name type="common">Carrageen Irish moss</name>
    <name type="synonym">Polymorpha crispa</name>
    <dbReference type="NCBI Taxonomy" id="2769"/>
    <lineage>
        <taxon>Eukaryota</taxon>
        <taxon>Rhodophyta</taxon>
        <taxon>Florideophyceae</taxon>
        <taxon>Rhodymeniophycidae</taxon>
        <taxon>Gigartinales</taxon>
        <taxon>Gigartinaceae</taxon>
        <taxon>Chondrus</taxon>
    </lineage>
</organism>
<gene>
    <name evidence="1" type="ORF">CHC_T00001347001</name>
</gene>
<sequence>MILLRSTFMLRKICNKILSGRHKCECPFKNDARHLRMSNGQRGAVRPDARILELQRGVFSHALYQLLDKLQNTMAPQQALDARGGPKPRWALEFLAYQVAQ</sequence>
<dbReference type="OrthoDB" id="10670060at2759"/>
<reference evidence="2" key="1">
    <citation type="journal article" date="2013" name="Proc. Natl. Acad. Sci. U.S.A.">
        <title>Genome structure and metabolic features in the red seaweed Chondrus crispus shed light on evolution of the Archaeplastida.</title>
        <authorList>
            <person name="Collen J."/>
            <person name="Porcel B."/>
            <person name="Carre W."/>
            <person name="Ball S.G."/>
            <person name="Chaparro C."/>
            <person name="Tonon T."/>
            <person name="Barbeyron T."/>
            <person name="Michel G."/>
            <person name="Noel B."/>
            <person name="Valentin K."/>
            <person name="Elias M."/>
            <person name="Artiguenave F."/>
            <person name="Arun A."/>
            <person name="Aury J.M."/>
            <person name="Barbosa-Neto J.F."/>
            <person name="Bothwell J.H."/>
            <person name="Bouget F.Y."/>
            <person name="Brillet L."/>
            <person name="Cabello-Hurtado F."/>
            <person name="Capella-Gutierrez S."/>
            <person name="Charrier B."/>
            <person name="Cladiere L."/>
            <person name="Cock J.M."/>
            <person name="Coelho S.M."/>
            <person name="Colleoni C."/>
            <person name="Czjzek M."/>
            <person name="Da Silva C."/>
            <person name="Delage L."/>
            <person name="Denoeud F."/>
            <person name="Deschamps P."/>
            <person name="Dittami S.M."/>
            <person name="Gabaldon T."/>
            <person name="Gachon C.M."/>
            <person name="Groisillier A."/>
            <person name="Herve C."/>
            <person name="Jabbari K."/>
            <person name="Katinka M."/>
            <person name="Kloareg B."/>
            <person name="Kowalczyk N."/>
            <person name="Labadie K."/>
            <person name="Leblanc C."/>
            <person name="Lopez P.J."/>
            <person name="McLachlan D.H."/>
            <person name="Meslet-Cladiere L."/>
            <person name="Moustafa A."/>
            <person name="Nehr Z."/>
            <person name="Nyvall Collen P."/>
            <person name="Panaud O."/>
            <person name="Partensky F."/>
            <person name="Poulain J."/>
            <person name="Rensing S.A."/>
            <person name="Rousvoal S."/>
            <person name="Samson G."/>
            <person name="Symeonidi A."/>
            <person name="Weissenbach J."/>
            <person name="Zambounis A."/>
            <person name="Wincker P."/>
            <person name="Boyen C."/>
        </authorList>
    </citation>
    <scope>NUCLEOTIDE SEQUENCE [LARGE SCALE GENOMIC DNA]</scope>
    <source>
        <strain evidence="2">cv. Stackhouse</strain>
    </source>
</reference>
<keyword evidence="2" id="KW-1185">Reference proteome</keyword>
<proteinExistence type="predicted"/>
<dbReference type="Gramene" id="CDF32106">
    <property type="protein sequence ID" value="CDF32106"/>
    <property type="gene ID" value="CHC_T00001347001"/>
</dbReference>
<evidence type="ECO:0000313" key="2">
    <source>
        <dbReference type="Proteomes" id="UP000012073"/>
    </source>
</evidence>
<accession>R7Q440</accession>
<dbReference type="AlphaFoldDB" id="R7Q440"/>